<dbReference type="EMBL" id="BPLQ01011751">
    <property type="protein sequence ID" value="GIY60071.1"/>
    <property type="molecule type" value="Genomic_DNA"/>
</dbReference>
<name>A0AAV4UQC5_9ARAC</name>
<gene>
    <name evidence="2" type="ORF">CDAR_38601</name>
</gene>
<reference evidence="2 3" key="1">
    <citation type="submission" date="2021-06" db="EMBL/GenBank/DDBJ databases">
        <title>Caerostris darwini draft genome.</title>
        <authorList>
            <person name="Kono N."/>
            <person name="Arakawa K."/>
        </authorList>
    </citation>
    <scope>NUCLEOTIDE SEQUENCE [LARGE SCALE GENOMIC DNA]</scope>
</reference>
<feature type="region of interest" description="Disordered" evidence="1">
    <location>
        <begin position="34"/>
        <end position="65"/>
    </location>
</feature>
<dbReference type="AlphaFoldDB" id="A0AAV4UQC5"/>
<dbReference type="Proteomes" id="UP001054837">
    <property type="component" value="Unassembled WGS sequence"/>
</dbReference>
<proteinExistence type="predicted"/>
<evidence type="ECO:0000313" key="2">
    <source>
        <dbReference type="EMBL" id="GIY60071.1"/>
    </source>
</evidence>
<protein>
    <submittedName>
        <fullName evidence="2">Uncharacterized protein</fullName>
    </submittedName>
</protein>
<keyword evidence="3" id="KW-1185">Reference proteome</keyword>
<organism evidence="2 3">
    <name type="scientific">Caerostris darwini</name>
    <dbReference type="NCBI Taxonomy" id="1538125"/>
    <lineage>
        <taxon>Eukaryota</taxon>
        <taxon>Metazoa</taxon>
        <taxon>Ecdysozoa</taxon>
        <taxon>Arthropoda</taxon>
        <taxon>Chelicerata</taxon>
        <taxon>Arachnida</taxon>
        <taxon>Araneae</taxon>
        <taxon>Araneomorphae</taxon>
        <taxon>Entelegynae</taxon>
        <taxon>Araneoidea</taxon>
        <taxon>Araneidae</taxon>
        <taxon>Caerostris</taxon>
    </lineage>
</organism>
<evidence type="ECO:0000256" key="1">
    <source>
        <dbReference type="SAM" id="MobiDB-lite"/>
    </source>
</evidence>
<comment type="caution">
    <text evidence="2">The sequence shown here is derived from an EMBL/GenBank/DDBJ whole genome shotgun (WGS) entry which is preliminary data.</text>
</comment>
<evidence type="ECO:0000313" key="3">
    <source>
        <dbReference type="Proteomes" id="UP001054837"/>
    </source>
</evidence>
<accession>A0AAV4UQC5</accession>
<sequence>MSGLCRETKLRMQRKLNKKKCLVRSVVSIFGAADTPPFNRRQPQLEEPPKESSASTSFSSKHPTKRSATFRAVILVALCRFVGCEQQSSESGRDDQQESGVIVGGERCCLAACPRSCSSPSSHPLPCMLQVRSPLLSSFPTDNSLPSSPGRCWHCPVASLSPPL</sequence>